<name>A0ABQ8B0G1_BRANA</name>
<keyword evidence="10 13" id="KW-0520">NAD</keyword>
<dbReference type="SMART" id="SM00184">
    <property type="entry name" value="RING"/>
    <property type="match status" value="1"/>
</dbReference>
<evidence type="ECO:0000259" key="16">
    <source>
        <dbReference type="PROSITE" id="PS50271"/>
    </source>
</evidence>
<dbReference type="PROSITE" id="PS00470">
    <property type="entry name" value="IDH_IMDH"/>
    <property type="match status" value="1"/>
</dbReference>
<comment type="pathway">
    <text evidence="13">Amino-acid biosynthesis; L-leucine biosynthesis; L-leucine from 3-methyl-2-oxobutanoate: step 3/4.</text>
</comment>
<sequence length="1777" mass="194438">MGLHVITTQLPVAFISATKQTFRRASVIRCAANTPNKRYTIAVLPGDGVGNEVIPVAVDALRLAGSLEGLDLRFEELPIGGVALELVGVPLPEETLRKAKQSDAVLLGAVGWHVLIIVDLPKWDNSPKHLKPITALLQLRAGLEGIYNAHPRGFTTNEQGDEVGFCTESYSASEVNHIARVAFDIAKQRRSKLCSVDKATILEGSMLWRKRVTAMALEYPEVEVSHLLIDTAAMDLVRYPRQFDTILTGVMFGDILSDLAAMIPGSVGLLPSAALADRLQGPGIFEPVHGSAPKHYGKDTVNPLAAVLSAAMLFRYGLKEEIAAQRIEKAVSDVLDRGFRTRDIHTPGTTLVGCKRMGEEILRSLDARVSVSNGSNPEMAAALQTNIRPVKFPAKLRALTKQSSPAPFRVRCAAASPGKKRYNITLLPGDGIGPEVISIAKNVLQQAGSLEGLEFSFQEMPVGGAALDLVGVPLPEETVSAAKESDAVLLGAIGGYKWDKNEKHLKPETGLLQLRAGLKVFANLRPATVLPQLVDASTLKREVAEGVDLMVVRELTGGIYFGVPRGIKTNENGEEVGYNTEVYAAHEIDRIARVAFETARKRRGKLCSVDKANVLDASILWRRRVTALAAEYPDVELSHMYVDNAAMQLVRDPKQFDTIVTNNIFGDILSDEASMITGSIGMLPSASLSDSGPGLFEPIHGSAPDIAGQDKANPLATILSAAMLLKYGLGEEKAAKRIEDAVLGALNKGFRTGDIYSAGTKLVGCKEMGEEVLKSVDSHVQASRENKYTKACEREIAVVNKRNSSLFLGGKCCSVMMPSTSTLIAGEDSVVPPLASVSGESSLSDMTQTVHFSSGNPRIGETRGVMHLFPDDAVSPSSSSSSSILPIGRNPLVCVLGVPNHMTYADFCQFCGSFIQHILEMRTVRNDGIENRYNILIRFDSQESADTYYQHFRGKRFNSLEEEVCRLLFTLDVQFTGYSGSIDHTQPSSAGPVEQPTCPVCLERLDQDTGGILTTMCNHSFHCSCISNWPDSSCPVCRYCQQQPENSVCCVCQTTENLWMCVICGVVGCGRYKGAHARTHWEETDHCYSLELETQRVWDYAGDNYVHRLIQSKTDGKLVELNSHGSLSKDGCGSCEYSDSGMTDALLNSKVDMIISEYNELLQAQLENQKQYFEKLLQNVKEETEQKVSEAANKAISQRLQKLQARRDRCFKEKQFLEDLNENLMKNKDVWSTKITEMEEREKAAVQVKDEKIERLEEQLGKLMAQMDGGESEGSELKEEVKDGTVSPISADSTTTSSGSEKIDQKETMEELPDHLVWDIFRNLHKTDDRNSLSVSCKRFYSLDNEQRQSLRIGCGLVPAPDALLSLCKRFPNLSKVEIVYSGWMSKLGKQLDDQGLLLLSTNCHSLSDLTLSYCTFITDVGIRHLSSCTKLSSLKLNFAPRITGCGVLSVAVGCKKLKILHLIRCLNVASVEWLEYFGKLEVLEELCIKNCRGVSLVNCVIAPGRGLACVLRKCISLEKLHLDMCIGVSDSDIIALVQEAKQLRSISLRVPSDFTLPLLNNATMRLTDESLSAIAQHCSKLESFKVSFSDGEFPSLLSFTLQGIITLIKKCPIRELSLDHVCSFNDVGMEALCSAQNLEILELVHCQEVSDEGLVLVSQLPSLTVLKLSKCLGVTDDGLIPLAKTHKLELLVVEDCPQVSRKGVNGAATSVSFRQDLSWMDEGLVLVSQFPSLTKLSKCLGVTDDGVRPLAKTHKLELLAVEGCPQVSIRGVNGIF</sequence>
<evidence type="ECO:0000256" key="3">
    <source>
        <dbReference type="ARBA" id="ARBA00011738"/>
    </source>
</evidence>
<dbReference type="HAMAP" id="MF_01033">
    <property type="entry name" value="LeuB_type1"/>
    <property type="match status" value="1"/>
</dbReference>
<dbReference type="InterPro" id="IPR004429">
    <property type="entry name" value="Isopropylmalate_DH"/>
</dbReference>
<dbReference type="SMART" id="SM00367">
    <property type="entry name" value="LRR_CC"/>
    <property type="match status" value="6"/>
</dbReference>
<dbReference type="CDD" id="cd22159">
    <property type="entry name" value="F-box_AtTIR1-like"/>
    <property type="match status" value="1"/>
</dbReference>
<evidence type="ECO:0000256" key="13">
    <source>
        <dbReference type="RuleBase" id="RU004445"/>
    </source>
</evidence>
<keyword evidence="12" id="KW-0863">Zinc-finger</keyword>
<comment type="subunit">
    <text evidence="3 13">Homodimer.</text>
</comment>
<dbReference type="Gene3D" id="3.40.718.10">
    <property type="entry name" value="Isopropylmalate Dehydrogenase"/>
    <property type="match status" value="3"/>
</dbReference>
<dbReference type="SMART" id="SM01329">
    <property type="entry name" value="Iso_dh"/>
    <property type="match status" value="2"/>
</dbReference>
<dbReference type="Pfam" id="PF25372">
    <property type="entry name" value="DUF7885"/>
    <property type="match status" value="1"/>
</dbReference>
<dbReference type="EMBL" id="JAGKQM010000012">
    <property type="protein sequence ID" value="KAH0898257.1"/>
    <property type="molecule type" value="Genomic_DNA"/>
</dbReference>
<dbReference type="InterPro" id="IPR006553">
    <property type="entry name" value="Leu-rich_rpt_Cys-con_subtyp"/>
</dbReference>
<evidence type="ECO:0000256" key="4">
    <source>
        <dbReference type="ARBA" id="ARBA00013101"/>
    </source>
</evidence>
<proteinExistence type="inferred from homology"/>
<dbReference type="Pfam" id="PF00180">
    <property type="entry name" value="Iso_dh"/>
    <property type="match status" value="2"/>
</dbReference>
<comment type="similarity">
    <text evidence="2">Belongs to the isocitrate and isopropylmalate dehydrogenases family.</text>
</comment>
<organism evidence="17 18">
    <name type="scientific">Brassica napus</name>
    <name type="common">Rape</name>
    <dbReference type="NCBI Taxonomy" id="3708"/>
    <lineage>
        <taxon>Eukaryota</taxon>
        <taxon>Viridiplantae</taxon>
        <taxon>Streptophyta</taxon>
        <taxon>Embryophyta</taxon>
        <taxon>Tracheophyta</taxon>
        <taxon>Spermatophyta</taxon>
        <taxon>Magnoliopsida</taxon>
        <taxon>eudicotyledons</taxon>
        <taxon>Gunneridae</taxon>
        <taxon>Pentapetalae</taxon>
        <taxon>rosids</taxon>
        <taxon>malvids</taxon>
        <taxon>Brassicales</taxon>
        <taxon>Brassicaceae</taxon>
        <taxon>Brassiceae</taxon>
        <taxon>Brassica</taxon>
    </lineage>
</organism>
<evidence type="ECO:0000256" key="11">
    <source>
        <dbReference type="ARBA" id="ARBA00023304"/>
    </source>
</evidence>
<dbReference type="SUPFAM" id="SSF53659">
    <property type="entry name" value="Isocitrate/Isopropylmalate dehydrogenase-like"/>
    <property type="match status" value="2"/>
</dbReference>
<keyword evidence="18" id="KW-1185">Reference proteome</keyword>
<evidence type="ECO:0000256" key="12">
    <source>
        <dbReference type="PROSITE-ProRule" id="PRU00502"/>
    </source>
</evidence>
<dbReference type="PANTHER" id="PTHR42979:SF7">
    <property type="entry name" value="3-ISOPROPYLMALATE DEHYDROGENASE"/>
    <property type="match status" value="1"/>
</dbReference>
<evidence type="ECO:0000256" key="6">
    <source>
        <dbReference type="ARBA" id="ARBA00022605"/>
    </source>
</evidence>
<dbReference type="Pfam" id="PF13639">
    <property type="entry name" value="zf-RING_2"/>
    <property type="match status" value="1"/>
</dbReference>
<evidence type="ECO:0000256" key="7">
    <source>
        <dbReference type="ARBA" id="ARBA00022723"/>
    </source>
</evidence>
<keyword evidence="9" id="KW-0560">Oxidoreductase</keyword>
<feature type="compositionally biased region" description="Polar residues" evidence="14">
    <location>
        <begin position="1287"/>
        <end position="1300"/>
    </location>
</feature>
<keyword evidence="5 13" id="KW-0432">Leucine biosynthesis</keyword>
<dbReference type="CDD" id="cd16457">
    <property type="entry name" value="RING-H2_BRAP2"/>
    <property type="match status" value="1"/>
</dbReference>
<evidence type="ECO:0000256" key="9">
    <source>
        <dbReference type="ARBA" id="ARBA00023002"/>
    </source>
</evidence>
<evidence type="ECO:0000313" key="17">
    <source>
        <dbReference type="EMBL" id="KAH0898257.1"/>
    </source>
</evidence>
<comment type="catalytic activity">
    <reaction evidence="13">
        <text>(2R,3S)-3-isopropylmalate + NAD(+) = 4-methyl-2-oxopentanoate + CO2 + NADH</text>
        <dbReference type="Rhea" id="RHEA:32271"/>
        <dbReference type="ChEBI" id="CHEBI:16526"/>
        <dbReference type="ChEBI" id="CHEBI:17865"/>
        <dbReference type="ChEBI" id="CHEBI:35121"/>
        <dbReference type="ChEBI" id="CHEBI:57540"/>
        <dbReference type="ChEBI" id="CHEBI:57945"/>
        <dbReference type="EC" id="1.1.1.85"/>
    </reaction>
</comment>
<evidence type="ECO:0000256" key="5">
    <source>
        <dbReference type="ARBA" id="ARBA00022430"/>
    </source>
</evidence>
<evidence type="ECO:0000313" key="18">
    <source>
        <dbReference type="Proteomes" id="UP000824890"/>
    </source>
</evidence>
<comment type="function">
    <text evidence="13">Catalyzes the oxidation of 3-carboxy-2-hydroxy-4-methylpentanoate (3-isopropylmalate) to 3-carboxy-4-methyl-2-oxopentanoate. The product decarboxylates to 4-methyl-2 oxopentanoate.</text>
</comment>
<feature type="domain" description="RING-type" evidence="15">
    <location>
        <begin position="998"/>
        <end position="1038"/>
    </location>
</feature>
<dbReference type="InterPro" id="IPR011422">
    <property type="entry name" value="BRAP2/ETP1_RRM"/>
</dbReference>
<dbReference type="InterPro" id="IPR001841">
    <property type="entry name" value="Znf_RING"/>
</dbReference>
<feature type="domain" description="UBP-type" evidence="16">
    <location>
        <begin position="1032"/>
        <end position="1125"/>
    </location>
</feature>
<dbReference type="Gene3D" id="3.30.40.10">
    <property type="entry name" value="Zinc/RING finger domain, C3HC4 (zinc finger)"/>
    <property type="match status" value="2"/>
</dbReference>
<comment type="cofactor">
    <cofactor evidence="13">
        <name>Mg(2+)</name>
        <dbReference type="ChEBI" id="CHEBI:18420"/>
    </cofactor>
    <cofactor evidence="13">
        <name>Mn(2+)</name>
        <dbReference type="ChEBI" id="CHEBI:29035"/>
    </cofactor>
    <text evidence="13">Binds 1 Mg(2+) or Mn(2+) ion per subunit.</text>
</comment>
<keyword evidence="6" id="KW-0028">Amino-acid biosynthesis</keyword>
<accession>A0ABQ8B0G1</accession>
<dbReference type="InterPro" id="IPR001607">
    <property type="entry name" value="Znf_UBP"/>
</dbReference>
<comment type="cofactor">
    <cofactor evidence="1">
        <name>Mn(2+)</name>
        <dbReference type="ChEBI" id="CHEBI:29035"/>
    </cofactor>
</comment>
<dbReference type="InterPro" id="IPR013083">
    <property type="entry name" value="Znf_RING/FYVE/PHD"/>
</dbReference>
<dbReference type="PANTHER" id="PTHR42979">
    <property type="entry name" value="3-ISOPROPYLMALATE DEHYDROGENASE"/>
    <property type="match status" value="1"/>
</dbReference>
<evidence type="ECO:0000256" key="8">
    <source>
        <dbReference type="ARBA" id="ARBA00022842"/>
    </source>
</evidence>
<dbReference type="InterPro" id="IPR057207">
    <property type="entry name" value="FBXL15_LRR"/>
</dbReference>
<dbReference type="InterPro" id="IPR047243">
    <property type="entry name" value="RING-H2_BRAP2"/>
</dbReference>
<dbReference type="SUPFAM" id="SSF52047">
    <property type="entry name" value="RNI-like"/>
    <property type="match status" value="1"/>
</dbReference>
<dbReference type="Gene3D" id="1.20.1280.50">
    <property type="match status" value="1"/>
</dbReference>
<evidence type="ECO:0000259" key="15">
    <source>
        <dbReference type="PROSITE" id="PS50089"/>
    </source>
</evidence>
<dbReference type="InterPro" id="IPR019818">
    <property type="entry name" value="IsoCit/isopropylmalate_DH_CS"/>
</dbReference>
<feature type="region of interest" description="Disordered" evidence="14">
    <location>
        <begin position="1266"/>
        <end position="1308"/>
    </location>
</feature>
<dbReference type="Pfam" id="PF07576">
    <property type="entry name" value="BRAP2"/>
    <property type="match status" value="1"/>
</dbReference>
<comment type="caution">
    <text evidence="17">The sequence shown here is derived from an EMBL/GenBank/DDBJ whole genome shotgun (WGS) entry which is preliminary data.</text>
</comment>
<dbReference type="NCBIfam" id="TIGR00169">
    <property type="entry name" value="leuB"/>
    <property type="match status" value="1"/>
</dbReference>
<dbReference type="InterPro" id="IPR024084">
    <property type="entry name" value="IsoPropMal-DH-like_dom"/>
</dbReference>
<dbReference type="EC" id="1.1.1.85" evidence="4 13"/>
<reference evidence="17 18" key="1">
    <citation type="submission" date="2021-05" db="EMBL/GenBank/DDBJ databases">
        <title>Genome Assembly of Synthetic Allotetraploid Brassica napus Reveals Homoeologous Exchanges between Subgenomes.</title>
        <authorList>
            <person name="Davis J.T."/>
        </authorList>
    </citation>
    <scope>NUCLEOTIDE SEQUENCE [LARGE SCALE GENOMIC DNA]</scope>
    <source>
        <strain evidence="18">cv. Da-Ae</strain>
        <tissue evidence="17">Seedling</tissue>
    </source>
</reference>
<dbReference type="InterPro" id="IPR032675">
    <property type="entry name" value="LRR_dom_sf"/>
</dbReference>
<dbReference type="CDD" id="cd12437">
    <property type="entry name" value="RRM_BRAP2_like"/>
    <property type="match status" value="1"/>
</dbReference>
<keyword evidence="7 13" id="KW-0479">Metal-binding</keyword>
<evidence type="ECO:0000256" key="14">
    <source>
        <dbReference type="SAM" id="MobiDB-lite"/>
    </source>
</evidence>
<evidence type="ECO:0000256" key="2">
    <source>
        <dbReference type="ARBA" id="ARBA00007769"/>
    </source>
</evidence>
<dbReference type="SMART" id="SM00290">
    <property type="entry name" value="ZnF_UBP"/>
    <property type="match status" value="1"/>
</dbReference>
<dbReference type="Pfam" id="PF02148">
    <property type="entry name" value="zf-UBP"/>
    <property type="match status" value="1"/>
</dbReference>
<protein>
    <recommendedName>
        <fullName evidence="4 13">3-isopropylmalate dehydrogenase</fullName>
        <ecNumber evidence="4 13">1.1.1.85</ecNumber>
    </recommendedName>
</protein>
<evidence type="ECO:0000256" key="1">
    <source>
        <dbReference type="ARBA" id="ARBA00001936"/>
    </source>
</evidence>
<dbReference type="SUPFAM" id="SSF57850">
    <property type="entry name" value="RING/U-box"/>
    <property type="match status" value="1"/>
</dbReference>
<keyword evidence="8" id="KW-0460">Magnesium</keyword>
<dbReference type="Proteomes" id="UP000824890">
    <property type="component" value="Unassembled WGS sequence"/>
</dbReference>
<dbReference type="PROSITE" id="PS50271">
    <property type="entry name" value="ZF_UBP"/>
    <property type="match status" value="1"/>
</dbReference>
<keyword evidence="12" id="KW-0862">Zinc</keyword>
<evidence type="ECO:0000256" key="10">
    <source>
        <dbReference type="ARBA" id="ARBA00023027"/>
    </source>
</evidence>
<dbReference type="Gene3D" id="3.80.10.10">
    <property type="entry name" value="Ribonuclease Inhibitor"/>
    <property type="match status" value="3"/>
</dbReference>
<dbReference type="PROSITE" id="PS50089">
    <property type="entry name" value="ZF_RING_2"/>
    <property type="match status" value="1"/>
</dbReference>
<gene>
    <name evidence="17" type="ORF">HID58_047825</name>
</gene>
<keyword evidence="11 13" id="KW-0100">Branched-chain amino acid biosynthesis</keyword>